<reference evidence="2 3" key="1">
    <citation type="submission" date="2020-07" db="EMBL/GenBank/DDBJ databases">
        <title>Sequencing the genomes of 1000 actinobacteria strains.</title>
        <authorList>
            <person name="Klenk H.-P."/>
        </authorList>
    </citation>
    <scope>NUCLEOTIDE SEQUENCE [LARGE SCALE GENOMIC DNA]</scope>
    <source>
        <strain evidence="2 3">DSM 100723</strain>
    </source>
</reference>
<keyword evidence="2" id="KW-0808">Transferase</keyword>
<dbReference type="InterPro" id="IPR000600">
    <property type="entry name" value="ROK"/>
</dbReference>
<dbReference type="SUPFAM" id="SSF53067">
    <property type="entry name" value="Actin-like ATPase domain"/>
    <property type="match status" value="1"/>
</dbReference>
<dbReference type="InterPro" id="IPR043129">
    <property type="entry name" value="ATPase_NBD"/>
</dbReference>
<name>A0A7W3P5S0_9ACTN</name>
<comment type="caution">
    <text evidence="2">The sequence shown here is derived from an EMBL/GenBank/DDBJ whole genome shotgun (WGS) entry which is preliminary data.</text>
</comment>
<dbReference type="Gene3D" id="1.10.10.10">
    <property type="entry name" value="Winged helix-like DNA-binding domain superfamily/Winged helix DNA-binding domain"/>
    <property type="match status" value="1"/>
</dbReference>
<dbReference type="Pfam" id="PF00480">
    <property type="entry name" value="ROK"/>
    <property type="match status" value="1"/>
</dbReference>
<accession>A0A7W3P5S0</accession>
<dbReference type="InterPro" id="IPR049874">
    <property type="entry name" value="ROK_cs"/>
</dbReference>
<evidence type="ECO:0000313" key="2">
    <source>
        <dbReference type="EMBL" id="MBA8794145.1"/>
    </source>
</evidence>
<dbReference type="PANTHER" id="PTHR18964:SF149">
    <property type="entry name" value="BIFUNCTIONAL UDP-N-ACETYLGLUCOSAMINE 2-EPIMERASE_N-ACETYLMANNOSAMINE KINASE"/>
    <property type="match status" value="1"/>
</dbReference>
<protein>
    <submittedName>
        <fullName evidence="2">Putative NBD/HSP70 family sugar kinase</fullName>
    </submittedName>
</protein>
<dbReference type="Proteomes" id="UP000523079">
    <property type="component" value="Unassembled WGS sequence"/>
</dbReference>
<organism evidence="2 3">
    <name type="scientific">Microlunatus kandeliicorticis</name>
    <dbReference type="NCBI Taxonomy" id="1759536"/>
    <lineage>
        <taxon>Bacteria</taxon>
        <taxon>Bacillati</taxon>
        <taxon>Actinomycetota</taxon>
        <taxon>Actinomycetes</taxon>
        <taxon>Propionibacteriales</taxon>
        <taxon>Propionibacteriaceae</taxon>
        <taxon>Microlunatus</taxon>
    </lineage>
</organism>
<keyword evidence="2" id="KW-0418">Kinase</keyword>
<proteinExistence type="inferred from homology"/>
<comment type="similarity">
    <text evidence="1">Belongs to the ROK (NagC/XylR) family.</text>
</comment>
<dbReference type="InterPro" id="IPR036390">
    <property type="entry name" value="WH_DNA-bd_sf"/>
</dbReference>
<dbReference type="EMBL" id="JACGWT010000002">
    <property type="protein sequence ID" value="MBA8794145.1"/>
    <property type="molecule type" value="Genomic_DNA"/>
</dbReference>
<keyword evidence="3" id="KW-1185">Reference proteome</keyword>
<dbReference type="RefSeq" id="WP_182559654.1">
    <property type="nucleotide sequence ID" value="NZ_JACGWT010000002.1"/>
</dbReference>
<dbReference type="InterPro" id="IPR036388">
    <property type="entry name" value="WH-like_DNA-bd_sf"/>
</dbReference>
<gene>
    <name evidence="2" type="ORF">FHX74_001750</name>
</gene>
<dbReference type="AlphaFoldDB" id="A0A7W3P5S0"/>
<dbReference type="GO" id="GO:0016301">
    <property type="term" value="F:kinase activity"/>
    <property type="evidence" value="ECO:0007669"/>
    <property type="project" value="UniProtKB-KW"/>
</dbReference>
<dbReference type="PROSITE" id="PS01125">
    <property type="entry name" value="ROK"/>
    <property type="match status" value="1"/>
</dbReference>
<sequence length="421" mass="44308">MSTQLRANATTRDIRHANRLEILRAVYALSGEAARPRSPLTRHALAARTGLSFPTVSTVVGELLGVGLLGEAGKESSAGGRPRARLRVDPSFGTLVGVDVAETYVTTDVYDAALRPVSQVRADAEGVSDPEPLSHLIADTVEQALAQAPQLPTLGVGVSLPGQVQPDASVSLFAPRWGWNRVPLEQMLRERLPHRLLLDNPLKAATLSELWFGHGRETGDLVTVNLGTGVGAGIAIGGRLLRGTSNNAGEWGHTTLVLDGWPCRCGRSGCVEAYLGTPGLMRAFAEHFGDDHRYLRPALQTHFMAAVEAGLRSGEADAAWLLDRFGHLLGHALADLVNMLNPELLVLSSWVVGHVGESLLRVADPVLRSQALSGSAAAVRLVASDVTEPVALGMAALVLEQLVGEGSLTGADPTGPQAVGA</sequence>
<evidence type="ECO:0000313" key="3">
    <source>
        <dbReference type="Proteomes" id="UP000523079"/>
    </source>
</evidence>
<dbReference type="PANTHER" id="PTHR18964">
    <property type="entry name" value="ROK (REPRESSOR, ORF, KINASE) FAMILY"/>
    <property type="match status" value="1"/>
</dbReference>
<evidence type="ECO:0000256" key="1">
    <source>
        <dbReference type="ARBA" id="ARBA00006479"/>
    </source>
</evidence>
<dbReference type="Gene3D" id="3.30.420.40">
    <property type="match status" value="2"/>
</dbReference>
<dbReference type="SUPFAM" id="SSF46785">
    <property type="entry name" value="Winged helix' DNA-binding domain"/>
    <property type="match status" value="1"/>
</dbReference>